<dbReference type="GO" id="GO:0043138">
    <property type="term" value="F:3'-5' DNA helicase activity"/>
    <property type="evidence" value="ECO:0007669"/>
    <property type="project" value="UniProtKB-EC"/>
</dbReference>
<dbReference type="Gene3D" id="3.40.1440.60">
    <property type="entry name" value="PriA, 3(prime) DNA-binding domain"/>
    <property type="match status" value="1"/>
</dbReference>
<dbReference type="PROSITE" id="PS51192">
    <property type="entry name" value="HELICASE_ATP_BIND_1"/>
    <property type="match status" value="1"/>
</dbReference>
<dbReference type="Pfam" id="PF00271">
    <property type="entry name" value="Helicase_C"/>
    <property type="match status" value="1"/>
</dbReference>
<dbReference type="Pfam" id="PF18319">
    <property type="entry name" value="Zn_ribbon_PriA"/>
    <property type="match status" value="1"/>
</dbReference>
<feature type="domain" description="Helicase ATP-binding" evidence="13">
    <location>
        <begin position="203"/>
        <end position="369"/>
    </location>
</feature>
<dbReference type="Pfam" id="PF17764">
    <property type="entry name" value="PriA_3primeBD"/>
    <property type="match status" value="1"/>
</dbReference>
<sequence>MIAEVIVDISNSDVDKVFDYIATDGVMPGHRVLVPFGRQRPEGVVLKLKERPDTNHTLRAIERILDPEPLILPEFLELAEFMRKKNLRYADCFRLFMPARLRGGSIRELKRNYLFINSECDFESEYAKLSVRAVAQRALFKELSAGALRESEVLERYSAAAVKALIDKNLIIKKALRTLRVPGGMNISAEKHVLTAAQQAVADAIEKGNGTFLLHGVTGSGKTEVYMHVIEKALESGKTAIMLVPEISLTPQMLGLFRARFGDGVAILHSGLSDGERTDEWTRLRTGEAKVALGARSAIFAPLQNVGAIIVDEEHDSSYISDSNPRYFTSDIAEFRAKYNGAKLIFGSATPSVESYYKAVKGEYTLLEMPERVGNAKLPILETVDMREEIKSGNTGMFSARLIREVRSALEGHNQVMLFLNRRGYASFLRCRQCGYVPKCPDCDVSLTYHKEDNTLRCHYCGAKYRSIDVCPICGYDDLKEGKTGTEKLEEETKRLFPEARVLRMDNDTTRKRDAYVDILTKFRRREADILVGTQMIAKGHDFKDVTLVGIIDADIALYYSDYRSAERTFQLITQVAGRAGRAEKEGKVVMQTYSPNHYVYKYAKSYDYKGFFRNEIRARELTKYPPFTKIIRMLSLSESERDAGNAARGMAQQIAAMRQKGSPILRIQVMQSAIKRIRAYYRYQVVVWIESSGEEAVCPALYELGRKYSTGGVSVFAEINPQQML</sequence>
<name>A0A9D1MIQ1_9FIRM</name>
<dbReference type="Proteomes" id="UP000824094">
    <property type="component" value="Unassembled WGS sequence"/>
</dbReference>
<dbReference type="GO" id="GO:0008270">
    <property type="term" value="F:zinc ion binding"/>
    <property type="evidence" value="ECO:0007669"/>
    <property type="project" value="UniProtKB-UniRule"/>
</dbReference>
<dbReference type="HAMAP" id="MF_00983">
    <property type="entry name" value="PriA"/>
    <property type="match status" value="1"/>
</dbReference>
<comment type="cofactor">
    <cofactor evidence="12">
        <name>Zn(2+)</name>
        <dbReference type="ChEBI" id="CHEBI:29105"/>
    </cofactor>
    <text evidence="12">Binds 2 zinc ions per subunit.</text>
</comment>
<gene>
    <name evidence="12 15" type="primary">priA</name>
    <name evidence="15" type="ORF">IAB05_06305</name>
</gene>
<evidence type="ECO:0000256" key="8">
    <source>
        <dbReference type="ARBA" id="ARBA00022840"/>
    </source>
</evidence>
<evidence type="ECO:0000256" key="4">
    <source>
        <dbReference type="ARBA" id="ARBA00022741"/>
    </source>
</evidence>
<feature type="binding site" evidence="12">
    <location>
        <position position="431"/>
    </location>
    <ligand>
        <name>Zn(2+)</name>
        <dbReference type="ChEBI" id="CHEBI:29105"/>
        <label>1</label>
    </ligand>
</feature>
<dbReference type="GO" id="GO:0006310">
    <property type="term" value="P:DNA recombination"/>
    <property type="evidence" value="ECO:0007669"/>
    <property type="project" value="InterPro"/>
</dbReference>
<dbReference type="InterPro" id="IPR011545">
    <property type="entry name" value="DEAD/DEAH_box_helicase_dom"/>
</dbReference>
<keyword evidence="9 12" id="KW-0238">DNA-binding</keyword>
<keyword evidence="10 12" id="KW-0413">Isomerase</keyword>
<evidence type="ECO:0000256" key="12">
    <source>
        <dbReference type="HAMAP-Rule" id="MF_00983"/>
    </source>
</evidence>
<feature type="binding site" evidence="12">
    <location>
        <position position="434"/>
    </location>
    <ligand>
        <name>Zn(2+)</name>
        <dbReference type="ChEBI" id="CHEBI:29105"/>
        <label>1</label>
    </ligand>
</feature>
<keyword evidence="7 12" id="KW-0862">Zinc</keyword>
<accession>A0A9D1MIQ1</accession>
<protein>
    <recommendedName>
        <fullName evidence="12">Replication restart protein PriA</fullName>
    </recommendedName>
    <alternativeName>
        <fullName evidence="12">ATP-dependent DNA helicase PriA</fullName>
        <ecNumber evidence="12">5.6.2.4</ecNumber>
    </alternativeName>
    <alternativeName>
        <fullName evidence="12">DNA 3'-5' helicase PriA</fullName>
    </alternativeName>
</protein>
<dbReference type="InterPro" id="IPR005259">
    <property type="entry name" value="PriA"/>
</dbReference>
<dbReference type="InterPro" id="IPR042115">
    <property type="entry name" value="PriA_3primeBD_sf"/>
</dbReference>
<dbReference type="GO" id="GO:0005524">
    <property type="term" value="F:ATP binding"/>
    <property type="evidence" value="ECO:0007669"/>
    <property type="project" value="UniProtKB-UniRule"/>
</dbReference>
<dbReference type="AlphaFoldDB" id="A0A9D1MIQ1"/>
<comment type="function">
    <text evidence="12">Initiates the restart of stalled replication forks, which reloads the replicative helicase on sites other than the origin of replication. Recognizes and binds to abandoned replication forks and remodels them to uncover a helicase loading site. Promotes assembly of the primosome at these replication forks.</text>
</comment>
<evidence type="ECO:0000313" key="16">
    <source>
        <dbReference type="Proteomes" id="UP000824094"/>
    </source>
</evidence>
<comment type="catalytic activity">
    <reaction evidence="11 12">
        <text>ATP + H2O = ADP + phosphate + H(+)</text>
        <dbReference type="Rhea" id="RHEA:13065"/>
        <dbReference type="ChEBI" id="CHEBI:15377"/>
        <dbReference type="ChEBI" id="CHEBI:15378"/>
        <dbReference type="ChEBI" id="CHEBI:30616"/>
        <dbReference type="ChEBI" id="CHEBI:43474"/>
        <dbReference type="ChEBI" id="CHEBI:456216"/>
        <dbReference type="EC" id="5.6.2.4"/>
    </reaction>
</comment>
<evidence type="ECO:0000256" key="5">
    <source>
        <dbReference type="ARBA" id="ARBA00022801"/>
    </source>
</evidence>
<feature type="binding site" evidence="12">
    <location>
        <position position="458"/>
    </location>
    <ligand>
        <name>Zn(2+)</name>
        <dbReference type="ChEBI" id="CHEBI:29105"/>
        <label>2</label>
    </ligand>
</feature>
<dbReference type="GO" id="GO:0006269">
    <property type="term" value="P:DNA replication, synthesis of primer"/>
    <property type="evidence" value="ECO:0007669"/>
    <property type="project" value="UniProtKB-KW"/>
</dbReference>
<comment type="catalytic activity">
    <reaction evidence="12">
        <text>Couples ATP hydrolysis with the unwinding of duplex DNA by translocating in the 3'-5' direction.</text>
        <dbReference type="EC" id="5.6.2.4"/>
    </reaction>
</comment>
<dbReference type="SMART" id="SM00490">
    <property type="entry name" value="HELICc"/>
    <property type="match status" value="1"/>
</dbReference>
<evidence type="ECO:0000256" key="2">
    <source>
        <dbReference type="ARBA" id="ARBA00022705"/>
    </source>
</evidence>
<evidence type="ECO:0000256" key="7">
    <source>
        <dbReference type="ARBA" id="ARBA00022833"/>
    </source>
</evidence>
<evidence type="ECO:0000259" key="13">
    <source>
        <dbReference type="PROSITE" id="PS51192"/>
    </source>
</evidence>
<dbReference type="Gene3D" id="3.40.50.300">
    <property type="entry name" value="P-loop containing nucleotide triphosphate hydrolases"/>
    <property type="match status" value="2"/>
</dbReference>
<dbReference type="NCBIfam" id="TIGR00595">
    <property type="entry name" value="priA"/>
    <property type="match status" value="1"/>
</dbReference>
<dbReference type="EMBL" id="DVNF01000184">
    <property type="protein sequence ID" value="HIU60986.1"/>
    <property type="molecule type" value="Genomic_DNA"/>
</dbReference>
<organism evidence="15 16">
    <name type="scientific">Candidatus Stercoripulliclostridium merdigallinarum</name>
    <dbReference type="NCBI Taxonomy" id="2840951"/>
    <lineage>
        <taxon>Bacteria</taxon>
        <taxon>Bacillati</taxon>
        <taxon>Bacillota</taxon>
        <taxon>Clostridia</taxon>
        <taxon>Eubacteriales</taxon>
        <taxon>Candidatus Stercoripulliclostridium</taxon>
    </lineage>
</organism>
<comment type="caution">
    <text evidence="15">The sequence shown here is derived from an EMBL/GenBank/DDBJ whole genome shotgun (WGS) entry which is preliminary data.</text>
</comment>
<dbReference type="InterPro" id="IPR014001">
    <property type="entry name" value="Helicase_ATP-bd"/>
</dbReference>
<dbReference type="FunFam" id="3.40.50.300:FF:000489">
    <property type="entry name" value="Primosome assembly protein PriA"/>
    <property type="match status" value="1"/>
</dbReference>
<evidence type="ECO:0000256" key="1">
    <source>
        <dbReference type="ARBA" id="ARBA00022515"/>
    </source>
</evidence>
<dbReference type="GO" id="GO:1990077">
    <property type="term" value="C:primosome complex"/>
    <property type="evidence" value="ECO:0007669"/>
    <property type="project" value="UniProtKB-UniRule"/>
</dbReference>
<keyword evidence="4 12" id="KW-0547">Nucleotide-binding</keyword>
<keyword evidence="6 12" id="KW-0347">Helicase</keyword>
<dbReference type="EC" id="5.6.2.4" evidence="12"/>
<dbReference type="GO" id="GO:0003677">
    <property type="term" value="F:DNA binding"/>
    <property type="evidence" value="ECO:0007669"/>
    <property type="project" value="UniProtKB-UniRule"/>
</dbReference>
<dbReference type="CDD" id="cd17929">
    <property type="entry name" value="DEXHc_priA"/>
    <property type="match status" value="1"/>
</dbReference>
<reference evidence="15" key="2">
    <citation type="journal article" date="2021" name="PeerJ">
        <title>Extensive microbial diversity within the chicken gut microbiome revealed by metagenomics and culture.</title>
        <authorList>
            <person name="Gilroy R."/>
            <person name="Ravi A."/>
            <person name="Getino M."/>
            <person name="Pursley I."/>
            <person name="Horton D.L."/>
            <person name="Alikhan N.F."/>
            <person name="Baker D."/>
            <person name="Gharbi K."/>
            <person name="Hall N."/>
            <person name="Watson M."/>
            <person name="Adriaenssens E.M."/>
            <person name="Foster-Nyarko E."/>
            <person name="Jarju S."/>
            <person name="Secka A."/>
            <person name="Antonio M."/>
            <person name="Oren A."/>
            <person name="Chaudhuri R.R."/>
            <person name="La Ragione R."/>
            <person name="Hildebrand F."/>
            <person name="Pallen M.J."/>
        </authorList>
    </citation>
    <scope>NUCLEOTIDE SEQUENCE</scope>
    <source>
        <strain evidence="15">18911</strain>
    </source>
</reference>
<feature type="binding site" evidence="12">
    <location>
        <position position="461"/>
    </location>
    <ligand>
        <name>Zn(2+)</name>
        <dbReference type="ChEBI" id="CHEBI:29105"/>
        <label>2</label>
    </ligand>
</feature>
<dbReference type="SUPFAM" id="SSF52540">
    <property type="entry name" value="P-loop containing nucleoside triphosphate hydrolases"/>
    <property type="match status" value="1"/>
</dbReference>
<keyword evidence="1 12" id="KW-0639">Primosome</keyword>
<dbReference type="InterPro" id="IPR027417">
    <property type="entry name" value="P-loop_NTPase"/>
</dbReference>
<evidence type="ECO:0000256" key="3">
    <source>
        <dbReference type="ARBA" id="ARBA00022723"/>
    </source>
</evidence>
<comment type="subunit">
    <text evidence="12">Component of the replication restart primosome.</text>
</comment>
<dbReference type="Pfam" id="PF00270">
    <property type="entry name" value="DEAD"/>
    <property type="match status" value="1"/>
</dbReference>
<dbReference type="PANTHER" id="PTHR30580">
    <property type="entry name" value="PRIMOSOMAL PROTEIN N"/>
    <property type="match status" value="1"/>
</dbReference>
<dbReference type="PANTHER" id="PTHR30580:SF0">
    <property type="entry name" value="PRIMOSOMAL PROTEIN N"/>
    <property type="match status" value="1"/>
</dbReference>
<dbReference type="InterPro" id="IPR041236">
    <property type="entry name" value="PriA_C"/>
</dbReference>
<evidence type="ECO:0000256" key="6">
    <source>
        <dbReference type="ARBA" id="ARBA00022806"/>
    </source>
</evidence>
<dbReference type="CDD" id="cd18804">
    <property type="entry name" value="SF2_C_priA"/>
    <property type="match status" value="1"/>
</dbReference>
<feature type="domain" description="Helicase C-terminal" evidence="14">
    <location>
        <begin position="463"/>
        <end position="623"/>
    </location>
</feature>
<reference evidence="15" key="1">
    <citation type="submission" date="2020-10" db="EMBL/GenBank/DDBJ databases">
        <authorList>
            <person name="Gilroy R."/>
        </authorList>
    </citation>
    <scope>NUCLEOTIDE SEQUENCE</scope>
    <source>
        <strain evidence="15">18911</strain>
    </source>
</reference>
<dbReference type="GO" id="GO:0016787">
    <property type="term" value="F:hydrolase activity"/>
    <property type="evidence" value="ECO:0007669"/>
    <property type="project" value="UniProtKB-KW"/>
</dbReference>
<dbReference type="GO" id="GO:0006302">
    <property type="term" value="P:double-strand break repair"/>
    <property type="evidence" value="ECO:0007669"/>
    <property type="project" value="InterPro"/>
</dbReference>
<feature type="binding site" evidence="12">
    <location>
        <position position="440"/>
    </location>
    <ligand>
        <name>Zn(2+)</name>
        <dbReference type="ChEBI" id="CHEBI:29105"/>
        <label>2</label>
    </ligand>
</feature>
<keyword evidence="5 12" id="KW-0378">Hydrolase</keyword>
<dbReference type="Pfam" id="PF18074">
    <property type="entry name" value="PriA_C"/>
    <property type="match status" value="1"/>
</dbReference>
<proteinExistence type="inferred from homology"/>
<evidence type="ECO:0000256" key="10">
    <source>
        <dbReference type="ARBA" id="ARBA00023235"/>
    </source>
</evidence>
<evidence type="ECO:0000313" key="15">
    <source>
        <dbReference type="EMBL" id="HIU60986.1"/>
    </source>
</evidence>
<dbReference type="SMART" id="SM00487">
    <property type="entry name" value="DEXDc"/>
    <property type="match status" value="1"/>
</dbReference>
<dbReference type="GO" id="GO:0006270">
    <property type="term" value="P:DNA replication initiation"/>
    <property type="evidence" value="ECO:0007669"/>
    <property type="project" value="TreeGrafter"/>
</dbReference>
<dbReference type="InterPro" id="IPR040498">
    <property type="entry name" value="PriA_CRR"/>
</dbReference>
<dbReference type="InterPro" id="IPR001650">
    <property type="entry name" value="Helicase_C-like"/>
</dbReference>
<feature type="binding site" evidence="12">
    <location>
        <position position="443"/>
    </location>
    <ligand>
        <name>Zn(2+)</name>
        <dbReference type="ChEBI" id="CHEBI:29105"/>
        <label>2</label>
    </ligand>
</feature>
<evidence type="ECO:0000256" key="9">
    <source>
        <dbReference type="ARBA" id="ARBA00023125"/>
    </source>
</evidence>
<dbReference type="PROSITE" id="PS51194">
    <property type="entry name" value="HELICASE_CTER"/>
    <property type="match status" value="1"/>
</dbReference>
<keyword evidence="3 12" id="KW-0479">Metal-binding</keyword>
<feature type="binding site" evidence="12">
    <location>
        <position position="471"/>
    </location>
    <ligand>
        <name>Zn(2+)</name>
        <dbReference type="ChEBI" id="CHEBI:29105"/>
        <label>1</label>
    </ligand>
</feature>
<evidence type="ECO:0000259" key="14">
    <source>
        <dbReference type="PROSITE" id="PS51194"/>
    </source>
</evidence>
<feature type="binding site" evidence="12">
    <location>
        <position position="474"/>
    </location>
    <ligand>
        <name>Zn(2+)</name>
        <dbReference type="ChEBI" id="CHEBI:29105"/>
        <label>1</label>
    </ligand>
</feature>
<evidence type="ECO:0000256" key="11">
    <source>
        <dbReference type="ARBA" id="ARBA00048988"/>
    </source>
</evidence>
<keyword evidence="2 12" id="KW-0235">DNA replication</keyword>
<keyword evidence="8 12" id="KW-0067">ATP-binding</keyword>
<comment type="similarity">
    <text evidence="12">Belongs to the helicase family. PriA subfamily.</text>
</comment>
<dbReference type="InterPro" id="IPR041222">
    <property type="entry name" value="PriA_3primeBD"/>
</dbReference>